<dbReference type="PANTHER" id="PTHR35791:SF1">
    <property type="entry name" value="UPF0754 MEMBRANE PROTEIN YHEB"/>
    <property type="match status" value="1"/>
</dbReference>
<keyword evidence="5 6" id="KW-0472">Membrane</keyword>
<evidence type="ECO:0000256" key="1">
    <source>
        <dbReference type="ARBA" id="ARBA00004308"/>
    </source>
</evidence>
<keyword evidence="4 6" id="KW-1133">Transmembrane helix</keyword>
<evidence type="ECO:0000256" key="5">
    <source>
        <dbReference type="ARBA" id="ARBA00023136"/>
    </source>
</evidence>
<accession>A0A251XC37</accession>
<feature type="transmembrane region" description="Helical" evidence="6">
    <location>
        <begin position="6"/>
        <end position="24"/>
    </location>
</feature>
<dbReference type="Proteomes" id="UP000194798">
    <property type="component" value="Unassembled WGS sequence"/>
</dbReference>
<evidence type="ECO:0000256" key="4">
    <source>
        <dbReference type="ARBA" id="ARBA00022989"/>
    </source>
</evidence>
<comment type="caution">
    <text evidence="7">The sequence shown here is derived from an EMBL/GenBank/DDBJ whole genome shotgun (WGS) entry which is preliminary data.</text>
</comment>
<gene>
    <name evidence="7" type="ORF">TPSD3_00820</name>
</gene>
<proteinExistence type="inferred from homology"/>
<keyword evidence="8" id="KW-1185">Reference proteome</keyword>
<evidence type="ECO:0000313" key="8">
    <source>
        <dbReference type="Proteomes" id="UP000194798"/>
    </source>
</evidence>
<protein>
    <recommendedName>
        <fullName evidence="9">DUF445 domain-containing protein</fullName>
    </recommendedName>
</protein>
<dbReference type="PANTHER" id="PTHR35791">
    <property type="entry name" value="UPF0754 MEMBRANE PROTEIN YHEB"/>
    <property type="match status" value="1"/>
</dbReference>
<evidence type="ECO:0000256" key="3">
    <source>
        <dbReference type="ARBA" id="ARBA00022692"/>
    </source>
</evidence>
<feature type="transmembrane region" description="Helical" evidence="6">
    <location>
        <begin position="175"/>
        <end position="196"/>
    </location>
</feature>
<evidence type="ECO:0000313" key="7">
    <source>
        <dbReference type="EMBL" id="OUD16296.1"/>
    </source>
</evidence>
<dbReference type="AlphaFoldDB" id="A0A251XC37"/>
<comment type="similarity">
    <text evidence="2">Belongs to the UPF0754 family.</text>
</comment>
<comment type="subcellular location">
    <subcellularLocation>
        <location evidence="1">Endomembrane system</location>
    </subcellularLocation>
</comment>
<evidence type="ECO:0000256" key="2">
    <source>
        <dbReference type="ARBA" id="ARBA00008053"/>
    </source>
</evidence>
<dbReference type="InterPro" id="IPR007383">
    <property type="entry name" value="DUF445"/>
</dbReference>
<dbReference type="RefSeq" id="WP_086486699.1">
    <property type="nucleotide sequence ID" value="NZ_MSLT01000001.1"/>
</dbReference>
<dbReference type="Pfam" id="PF04286">
    <property type="entry name" value="DUF445"/>
    <property type="match status" value="1"/>
</dbReference>
<dbReference type="OrthoDB" id="3631561at2"/>
<reference evidence="7 8" key="1">
    <citation type="submission" date="2016-12" db="EMBL/GenBank/DDBJ databases">
        <title>Thioflexothrix psekupsii D3 genome sequencing and assembly.</title>
        <authorList>
            <person name="Fomenkov A."/>
            <person name="Vincze T."/>
            <person name="Grabovich M."/>
            <person name="Anton B.P."/>
            <person name="Dubinina G."/>
            <person name="Orlova M."/>
            <person name="Belousova E."/>
            <person name="Roberts R.J."/>
        </authorList>
    </citation>
    <scope>NUCLEOTIDE SEQUENCE [LARGE SCALE GENOMIC DNA]</scope>
    <source>
        <strain evidence="7">D3</strain>
    </source>
</reference>
<name>A0A251XC37_9GAMM</name>
<keyword evidence="3 6" id="KW-0812">Transmembrane</keyword>
<evidence type="ECO:0000256" key="6">
    <source>
        <dbReference type="SAM" id="Phobius"/>
    </source>
</evidence>
<dbReference type="GO" id="GO:0012505">
    <property type="term" value="C:endomembrane system"/>
    <property type="evidence" value="ECO:0007669"/>
    <property type="project" value="UniProtKB-SubCell"/>
</dbReference>
<sequence length="197" mass="22715">MQITWLLLPLLGAVIGYLTNYLAIKMLFHPRYPIIIFGVKIQGIFPRRQVDFAKKLGYLVASELLSIDEITERLQQRAASPEFIALLEQHIQQVLLRKLPDYSLLLSISDKLLNNLTAYFRDDIEDLLQQLIIKLREDMKQDINIEQIVSEKVAAFNIEKLEKIVFDVMAKEFRFVEWIGAVLGFLIGLVQVVIVMG</sequence>
<evidence type="ECO:0008006" key="9">
    <source>
        <dbReference type="Google" id="ProtNLM"/>
    </source>
</evidence>
<organism evidence="7 8">
    <name type="scientific">Thioflexithrix psekupsensis</name>
    <dbReference type="NCBI Taxonomy" id="1570016"/>
    <lineage>
        <taxon>Bacteria</taxon>
        <taxon>Pseudomonadati</taxon>
        <taxon>Pseudomonadota</taxon>
        <taxon>Gammaproteobacteria</taxon>
        <taxon>Thiotrichales</taxon>
        <taxon>Thioflexithrix</taxon>
    </lineage>
</organism>
<dbReference type="EMBL" id="MSLT01000001">
    <property type="protein sequence ID" value="OUD16296.1"/>
    <property type="molecule type" value="Genomic_DNA"/>
</dbReference>